<dbReference type="EMBL" id="MF417907">
    <property type="protein sequence ID" value="ASN70452.1"/>
    <property type="molecule type" value="Genomic_DNA"/>
</dbReference>
<feature type="domain" description="Siphovirus-type tail component RIFT-related" evidence="1">
    <location>
        <begin position="33"/>
        <end position="125"/>
    </location>
</feature>
<dbReference type="InterPro" id="IPR008841">
    <property type="entry name" value="Siphovirus-type_tail_N"/>
</dbReference>
<reference evidence="2" key="1">
    <citation type="submission" date="2017-06" db="EMBL/GenBank/DDBJ databases">
        <title>Novel phages from South African skin metaviromes.</title>
        <authorList>
            <person name="van Zyl L.J."/>
            <person name="Abrahams Y."/>
            <person name="Stander E.A."/>
            <person name="Kirby B.M."/>
            <person name="Clavaud C."/>
            <person name="Farcet C."/>
            <person name="Breton L."/>
            <person name="Trindade M.I."/>
        </authorList>
    </citation>
    <scope>NUCLEOTIDE SEQUENCE</scope>
</reference>
<evidence type="ECO:0000259" key="1">
    <source>
        <dbReference type="Pfam" id="PF05709"/>
    </source>
</evidence>
<dbReference type="Pfam" id="PF05709">
    <property type="entry name" value="Sipho_tail"/>
    <property type="match status" value="1"/>
</dbReference>
<name>A0A2H4J5C4_9CAUD</name>
<sequence length="278" mass="32081">MPFTIFDPNMNKIDYPVGVTPLDFLVSAIEKERYIETVNGIPGNVNYGFDYKEREVTLNFWLRHFHGEHDQKLLKSELYAMLDSQPYFYVSDDKLPTRALKLAIDEPYLPERINGSNISTLEFKCQIIGLPFWRTKYTTQDVEALGFDAIAEKFGMADGLNIDYPKYTFTENKFTVWNGGNVTLDPRNMPLKIKIKHLLTDGNFKLTNKTTGETFEYYAPRTGNTVDLDGVQAFVGYQLNRLRETNRKYISIVPGVNEIEFSGGTVDDVQFDFPFYFK</sequence>
<protein>
    <recommendedName>
        <fullName evidence="1">Siphovirus-type tail component RIFT-related domain-containing protein</fullName>
    </recommendedName>
</protein>
<accession>A0A2H4J5C4</accession>
<evidence type="ECO:0000313" key="2">
    <source>
        <dbReference type="EMBL" id="ASN70452.1"/>
    </source>
</evidence>
<organism evidence="2">
    <name type="scientific">uncultured Caudovirales phage</name>
    <dbReference type="NCBI Taxonomy" id="2100421"/>
    <lineage>
        <taxon>Viruses</taxon>
        <taxon>Duplodnaviria</taxon>
        <taxon>Heunggongvirae</taxon>
        <taxon>Uroviricota</taxon>
        <taxon>Caudoviricetes</taxon>
        <taxon>Peduoviridae</taxon>
        <taxon>Maltschvirus</taxon>
        <taxon>Maltschvirus maltsch</taxon>
    </lineage>
</organism>
<gene>
    <name evidence="2" type="ORF">7F7_12</name>
</gene>
<proteinExistence type="predicted"/>